<dbReference type="Gene3D" id="6.10.140.2220">
    <property type="match status" value="2"/>
</dbReference>
<dbReference type="OrthoDB" id="432970at2759"/>
<feature type="domain" description="MYND-type" evidence="6">
    <location>
        <begin position="652"/>
        <end position="700"/>
    </location>
</feature>
<feature type="compositionally biased region" description="Low complexity" evidence="5">
    <location>
        <begin position="629"/>
        <end position="647"/>
    </location>
</feature>
<reference evidence="7 8" key="1">
    <citation type="journal article" date="2020" name="ISME J.">
        <title>Uncovering the hidden diversity of litter-decomposition mechanisms in mushroom-forming fungi.</title>
        <authorList>
            <person name="Floudas D."/>
            <person name="Bentzer J."/>
            <person name="Ahren D."/>
            <person name="Johansson T."/>
            <person name="Persson P."/>
            <person name="Tunlid A."/>
        </authorList>
    </citation>
    <scope>NUCLEOTIDE SEQUENCE [LARGE SCALE GENOMIC DNA]</scope>
    <source>
        <strain evidence="7 8">CBS 146.42</strain>
    </source>
</reference>
<name>A0A8H5LKE0_9AGAR</name>
<dbReference type="SUPFAM" id="SSF144232">
    <property type="entry name" value="HIT/MYND zinc finger-like"/>
    <property type="match status" value="2"/>
</dbReference>
<accession>A0A8H5LKE0</accession>
<dbReference type="GO" id="GO:0008270">
    <property type="term" value="F:zinc ion binding"/>
    <property type="evidence" value="ECO:0007669"/>
    <property type="project" value="UniProtKB-KW"/>
</dbReference>
<evidence type="ECO:0000313" key="8">
    <source>
        <dbReference type="Proteomes" id="UP000559027"/>
    </source>
</evidence>
<evidence type="ECO:0000256" key="2">
    <source>
        <dbReference type="ARBA" id="ARBA00022771"/>
    </source>
</evidence>
<sequence>MTQSSEFWLAYHFASRGNLSPTTQLIELEFGGQKLHDLEDILDYAATHSDSDHPLLRTDIQVFRQGYVEARFRSVSTWARRDGTPVHPSDSVEELKKQGVGNCADTALWLLVEDFPTTLWFTYHYIHSPEAKVSTQRVRLNQGIKFEHIGNLTNYVFSQGYLPGHYRPLVHWETQCGKKLGEDAHIDVVLADGFGVTEGKAIKLIMGTSSTLTTITITSYVSLTIIITTISFLLPARLQPLLSQLRVPQVTITVTFAPSKYLVIRIGLRLAKSRRGTDPVSPLLSPLNSTTTIAAYPHHTDAMPRPKRRPYNIFTPPSLSSSELICTTLDHDSTDMLIDKWLEHRSPGHDAYHDWFRDLRTRKHAAQNPNKKQIIAWNKGEFVPENVFCRTVDTGRLIPLDRTWTTYVYHHKTMSERKLSMMPVVFTMLPELMLLRGMHDGGCDDIYIVVTDLKRQEMDDVTAYFELVTEYSVSRSRRNSIEQQIQHEYMRLKHTLEKQRRTPCFPQIDLTFRAILFEKRPRFLVLFSHQTTSYSQIFFTHRDYVPDPDIFFDYPTGCPNPCCTEECEMIRFPRRGLENASILPLVNSKGRRRKFRRKEMCNWIDCDVSFGELVTEGYMDGECSMSSVYGSEESGSVEGSEGSSSAASDERSDHCGNDEPRDEEGSVKVTYGHICGKCRLVRYCSQEHQFADWPEHKREALCFMCMLYFAFFLFCKSGDFVNSKMNFLAKSPTRTQKSRDLLFMIIDPQRIIPTTFTTFKLAPQFQDTDKGLGNMNPPSHLNASRTVYPPIQKLDKCCRCDNKTGLRLCSSCGEQIYCSPECQKEDWNSHKHQCKQTERIDLGKIWPFLAYQAEACRLDPNRPQHPATLHKILNKPIPNVSAQTLPNGVSTNFVLLGDPIPLEKVGSSEWWPSAISEKMRRKLFMRIVREGHVVPILLSICVALMAEMYTTTYNPEMDGKNDPPDDQFSHNKRFRLQCERNAIVDFGICKGAAEVKDLDTFGYILDPPDDFAYIDFFRGQDPKDHYWIYFKTLREEFILDTCMFTFNMAMIVYGFAYWPHHFASFPQLPELAGIFISREFRKTTPTMHYEKQRFSVLQNKALQSIVRTPEFSELDIKIFVAFMERVAGRKTNELEQDLLVSWTMTNRRMWISNLINREFLNYPDVPPIGIIYDPGEEDKHPTPREVEADAMRYIKKWSRRAKKGEITSAQLMEAIARWDMMPPEEKLAWHKGHKKRS</sequence>
<feature type="domain" description="MYND-type" evidence="6">
    <location>
        <begin position="797"/>
        <end position="834"/>
    </location>
</feature>
<keyword evidence="8" id="KW-1185">Reference proteome</keyword>
<keyword evidence="1" id="KW-0479">Metal-binding</keyword>
<gene>
    <name evidence="7" type="ORF">D9756_005099</name>
</gene>
<feature type="compositionally biased region" description="Basic and acidic residues" evidence="5">
    <location>
        <begin position="648"/>
        <end position="664"/>
    </location>
</feature>
<evidence type="ECO:0000259" key="6">
    <source>
        <dbReference type="PROSITE" id="PS50865"/>
    </source>
</evidence>
<protein>
    <recommendedName>
        <fullName evidence="6">MYND-type domain-containing protein</fullName>
    </recommendedName>
</protein>
<evidence type="ECO:0000256" key="4">
    <source>
        <dbReference type="PROSITE-ProRule" id="PRU00134"/>
    </source>
</evidence>
<feature type="region of interest" description="Disordered" evidence="5">
    <location>
        <begin position="629"/>
        <end position="664"/>
    </location>
</feature>
<dbReference type="Proteomes" id="UP000559027">
    <property type="component" value="Unassembled WGS sequence"/>
</dbReference>
<organism evidence="7 8">
    <name type="scientific">Leucocoprinus leucothites</name>
    <dbReference type="NCBI Taxonomy" id="201217"/>
    <lineage>
        <taxon>Eukaryota</taxon>
        <taxon>Fungi</taxon>
        <taxon>Dikarya</taxon>
        <taxon>Basidiomycota</taxon>
        <taxon>Agaricomycotina</taxon>
        <taxon>Agaricomycetes</taxon>
        <taxon>Agaricomycetidae</taxon>
        <taxon>Agaricales</taxon>
        <taxon>Agaricineae</taxon>
        <taxon>Agaricaceae</taxon>
        <taxon>Leucocoprinus</taxon>
    </lineage>
</organism>
<keyword evidence="3" id="KW-0862">Zinc</keyword>
<keyword evidence="2 4" id="KW-0863">Zinc-finger</keyword>
<dbReference type="AlphaFoldDB" id="A0A8H5LKE0"/>
<dbReference type="EMBL" id="JAACJO010000003">
    <property type="protein sequence ID" value="KAF5360740.1"/>
    <property type="molecule type" value="Genomic_DNA"/>
</dbReference>
<dbReference type="PROSITE" id="PS01360">
    <property type="entry name" value="ZF_MYND_1"/>
    <property type="match status" value="1"/>
</dbReference>
<evidence type="ECO:0000313" key="7">
    <source>
        <dbReference type="EMBL" id="KAF5360740.1"/>
    </source>
</evidence>
<dbReference type="PROSITE" id="PS50865">
    <property type="entry name" value="ZF_MYND_2"/>
    <property type="match status" value="2"/>
</dbReference>
<evidence type="ECO:0000256" key="5">
    <source>
        <dbReference type="SAM" id="MobiDB-lite"/>
    </source>
</evidence>
<proteinExistence type="predicted"/>
<comment type="caution">
    <text evidence="7">The sequence shown here is derived from an EMBL/GenBank/DDBJ whole genome shotgun (WGS) entry which is preliminary data.</text>
</comment>
<dbReference type="InterPro" id="IPR002893">
    <property type="entry name" value="Znf_MYND"/>
</dbReference>
<dbReference type="Pfam" id="PF01753">
    <property type="entry name" value="zf-MYND"/>
    <property type="match status" value="2"/>
</dbReference>
<evidence type="ECO:0000256" key="1">
    <source>
        <dbReference type="ARBA" id="ARBA00022723"/>
    </source>
</evidence>
<evidence type="ECO:0000256" key="3">
    <source>
        <dbReference type="ARBA" id="ARBA00022833"/>
    </source>
</evidence>